<dbReference type="Proteomes" id="UP000248758">
    <property type="component" value="Chromosome 1"/>
</dbReference>
<accession>A0A2X5PA97</accession>
<dbReference type="AlphaFoldDB" id="A0A2X5PA97"/>
<evidence type="ECO:0000313" key="2">
    <source>
        <dbReference type="EMBL" id="SQK75123.1"/>
    </source>
</evidence>
<reference evidence="2 3" key="1">
    <citation type="submission" date="2018-06" db="EMBL/GenBank/DDBJ databases">
        <authorList>
            <consortium name="Pathogen Informatics"/>
            <person name="Doyle S."/>
        </authorList>
    </citation>
    <scope>NUCLEOTIDE SEQUENCE [LARGE SCALE GENOMIC DNA]</scope>
    <source>
        <strain evidence="2 3">NCTC11468</strain>
    </source>
</reference>
<dbReference type="RefSeq" id="WP_145959578.1">
    <property type="nucleotide sequence ID" value="NZ_CALFSL010000004.1"/>
</dbReference>
<proteinExistence type="predicted"/>
<gene>
    <name evidence="2" type="ORF">NCTC11468_02061</name>
</gene>
<evidence type="ECO:0000313" key="3">
    <source>
        <dbReference type="Proteomes" id="UP000248758"/>
    </source>
</evidence>
<protein>
    <recommendedName>
        <fullName evidence="4">YoaK family small membrane protein</fullName>
    </recommendedName>
</protein>
<keyword evidence="1" id="KW-0812">Transmembrane</keyword>
<dbReference type="EMBL" id="LS483499">
    <property type="protein sequence ID" value="SQK75123.1"/>
    <property type="molecule type" value="Genomic_DNA"/>
</dbReference>
<organism evidence="2 3">
    <name type="scientific">Tatumella ptyseos</name>
    <dbReference type="NCBI Taxonomy" id="82987"/>
    <lineage>
        <taxon>Bacteria</taxon>
        <taxon>Pseudomonadati</taxon>
        <taxon>Pseudomonadota</taxon>
        <taxon>Gammaproteobacteria</taxon>
        <taxon>Enterobacterales</taxon>
        <taxon>Erwiniaceae</taxon>
        <taxon>Tatumella</taxon>
    </lineage>
</organism>
<sequence length="32" mass="3422">MKIGYLFPIAIIIAGVGLLTWFVASGAWMPGQ</sequence>
<evidence type="ECO:0008006" key="4">
    <source>
        <dbReference type="Google" id="ProtNLM"/>
    </source>
</evidence>
<keyword evidence="1" id="KW-1133">Transmembrane helix</keyword>
<dbReference type="InterPro" id="IPR047839">
    <property type="entry name" value="YoaK-like"/>
</dbReference>
<dbReference type="KEGG" id="tpty:NCTC11468_02061"/>
<dbReference type="NCBIfam" id="NF033821">
    <property type="entry name" value="YoaK"/>
    <property type="match status" value="1"/>
</dbReference>
<keyword evidence="1" id="KW-0472">Membrane</keyword>
<feature type="transmembrane region" description="Helical" evidence="1">
    <location>
        <begin position="6"/>
        <end position="29"/>
    </location>
</feature>
<evidence type="ECO:0000256" key="1">
    <source>
        <dbReference type="SAM" id="Phobius"/>
    </source>
</evidence>
<name>A0A2X5PA97_9GAMM</name>